<keyword evidence="1" id="KW-0175">Coiled coil</keyword>
<keyword evidence="3" id="KW-1133">Transmembrane helix</keyword>
<evidence type="ECO:0000256" key="4">
    <source>
        <dbReference type="SAM" id="SignalP"/>
    </source>
</evidence>
<feature type="chain" id="PRO_5041588907" evidence="4">
    <location>
        <begin position="18"/>
        <end position="118"/>
    </location>
</feature>
<name>A0AA36CJB7_9BILA</name>
<feature type="non-terminal residue" evidence="5">
    <location>
        <position position="1"/>
    </location>
</feature>
<feature type="signal peptide" evidence="4">
    <location>
        <begin position="1"/>
        <end position="17"/>
    </location>
</feature>
<gene>
    <name evidence="6" type="ORF">MSPICULIGERA_LOCUS14679</name>
    <name evidence="5" type="ORF">MSPICULIGERA_LOCUS8567</name>
</gene>
<dbReference type="EMBL" id="CATQJA010002644">
    <property type="protein sequence ID" value="CAJ0576385.1"/>
    <property type="molecule type" value="Genomic_DNA"/>
</dbReference>
<feature type="region of interest" description="Disordered" evidence="2">
    <location>
        <begin position="91"/>
        <end position="118"/>
    </location>
</feature>
<comment type="caution">
    <text evidence="5">The sequence shown here is derived from an EMBL/GenBank/DDBJ whole genome shotgun (WGS) entry which is preliminary data.</text>
</comment>
<accession>A0AA36CJB7</accession>
<keyword evidence="3" id="KW-0472">Membrane</keyword>
<keyword evidence="4" id="KW-0732">Signal</keyword>
<evidence type="ECO:0000256" key="2">
    <source>
        <dbReference type="SAM" id="MobiDB-lite"/>
    </source>
</evidence>
<feature type="compositionally biased region" description="Polar residues" evidence="2">
    <location>
        <begin position="108"/>
        <end position="118"/>
    </location>
</feature>
<reference evidence="5" key="1">
    <citation type="submission" date="2023-06" db="EMBL/GenBank/DDBJ databases">
        <authorList>
            <person name="Delattre M."/>
        </authorList>
    </citation>
    <scope>NUCLEOTIDE SEQUENCE</scope>
    <source>
        <strain evidence="5">AF72</strain>
    </source>
</reference>
<evidence type="ECO:0000313" key="6">
    <source>
        <dbReference type="EMBL" id="CAJ0576385.1"/>
    </source>
</evidence>
<dbReference type="Proteomes" id="UP001177023">
    <property type="component" value="Unassembled WGS sequence"/>
</dbReference>
<proteinExistence type="predicted"/>
<evidence type="ECO:0000256" key="3">
    <source>
        <dbReference type="SAM" id="Phobius"/>
    </source>
</evidence>
<dbReference type="EMBL" id="CATQJA010002252">
    <property type="protein sequence ID" value="CAJ0570119.1"/>
    <property type="molecule type" value="Genomic_DNA"/>
</dbReference>
<evidence type="ECO:0000313" key="7">
    <source>
        <dbReference type="Proteomes" id="UP001177023"/>
    </source>
</evidence>
<keyword evidence="7" id="KW-1185">Reference proteome</keyword>
<protein>
    <submittedName>
        <fullName evidence="5">Uncharacterized protein</fullName>
    </submittedName>
</protein>
<feature type="coiled-coil region" evidence="1">
    <location>
        <begin position="18"/>
        <end position="45"/>
    </location>
</feature>
<feature type="transmembrane region" description="Helical" evidence="3">
    <location>
        <begin position="51"/>
        <end position="80"/>
    </location>
</feature>
<evidence type="ECO:0000256" key="1">
    <source>
        <dbReference type="SAM" id="Coils"/>
    </source>
</evidence>
<dbReference type="AlphaFoldDB" id="A0AA36CJB7"/>
<sequence>MSRSAWLLLLVVGLSMANRNTEDRLREIDRQLTELQGKTTALEENKAGETVVIALTMIMVVISGLACCAGIGVVFLCFGIRNLSNRIKKVKETTKKKASTPDDGGGTTEENTLAPQLP</sequence>
<organism evidence="5 7">
    <name type="scientific">Mesorhabditis spiculigera</name>
    <dbReference type="NCBI Taxonomy" id="96644"/>
    <lineage>
        <taxon>Eukaryota</taxon>
        <taxon>Metazoa</taxon>
        <taxon>Ecdysozoa</taxon>
        <taxon>Nematoda</taxon>
        <taxon>Chromadorea</taxon>
        <taxon>Rhabditida</taxon>
        <taxon>Rhabditina</taxon>
        <taxon>Rhabditomorpha</taxon>
        <taxon>Rhabditoidea</taxon>
        <taxon>Rhabditidae</taxon>
        <taxon>Mesorhabditinae</taxon>
        <taxon>Mesorhabditis</taxon>
    </lineage>
</organism>
<keyword evidence="3" id="KW-0812">Transmembrane</keyword>
<evidence type="ECO:0000313" key="5">
    <source>
        <dbReference type="EMBL" id="CAJ0570119.1"/>
    </source>
</evidence>